<protein>
    <submittedName>
        <fullName evidence="3">Transposase</fullName>
    </submittedName>
</protein>
<accession>A0A183HPP0</accession>
<dbReference type="AlphaFoldDB" id="A0A183HPP0"/>
<proteinExistence type="predicted"/>
<dbReference type="Proteomes" id="UP000267606">
    <property type="component" value="Unassembled WGS sequence"/>
</dbReference>
<dbReference type="EMBL" id="UZAJ01011593">
    <property type="protein sequence ID" value="VDO60734.1"/>
    <property type="molecule type" value="Genomic_DNA"/>
</dbReference>
<gene>
    <name evidence="1" type="ORF">OFLC_LOCUS9453</name>
</gene>
<dbReference type="WBParaSite" id="OFLC_0000945101-mRNA-1">
    <property type="protein sequence ID" value="OFLC_0000945101-mRNA-1"/>
    <property type="gene ID" value="OFLC_0000945101"/>
</dbReference>
<evidence type="ECO:0000313" key="1">
    <source>
        <dbReference type="EMBL" id="VDO60734.1"/>
    </source>
</evidence>
<reference evidence="3" key="1">
    <citation type="submission" date="2016-06" db="UniProtKB">
        <authorList>
            <consortium name="WormBaseParasite"/>
        </authorList>
    </citation>
    <scope>IDENTIFICATION</scope>
</reference>
<name>A0A183HPP0_9BILA</name>
<keyword evidence="2" id="KW-1185">Reference proteome</keyword>
<evidence type="ECO:0000313" key="3">
    <source>
        <dbReference type="WBParaSite" id="OFLC_0000945101-mRNA-1"/>
    </source>
</evidence>
<dbReference type="STRING" id="387005.A0A183HPP0"/>
<sequence>MTDWTCVSFDEAKNTLRKWREDHARRSVETVGLWQRILSHRPRSLGDELWLVYEQIVTSLTYYIR</sequence>
<reference evidence="1 2" key="2">
    <citation type="submission" date="2018-11" db="EMBL/GenBank/DDBJ databases">
        <authorList>
            <consortium name="Pathogen Informatics"/>
        </authorList>
    </citation>
    <scope>NUCLEOTIDE SEQUENCE [LARGE SCALE GENOMIC DNA]</scope>
</reference>
<evidence type="ECO:0000313" key="2">
    <source>
        <dbReference type="Proteomes" id="UP000267606"/>
    </source>
</evidence>
<organism evidence="3">
    <name type="scientific">Onchocerca flexuosa</name>
    <dbReference type="NCBI Taxonomy" id="387005"/>
    <lineage>
        <taxon>Eukaryota</taxon>
        <taxon>Metazoa</taxon>
        <taxon>Ecdysozoa</taxon>
        <taxon>Nematoda</taxon>
        <taxon>Chromadorea</taxon>
        <taxon>Rhabditida</taxon>
        <taxon>Spirurina</taxon>
        <taxon>Spiruromorpha</taxon>
        <taxon>Filarioidea</taxon>
        <taxon>Onchocercidae</taxon>
        <taxon>Onchocerca</taxon>
    </lineage>
</organism>